<reference evidence="2" key="1">
    <citation type="submission" date="2021-01" db="EMBL/GenBank/DDBJ databases">
        <authorList>
            <person name="Kaushik A."/>
        </authorList>
    </citation>
    <scope>NUCLEOTIDE SEQUENCE</scope>
    <source>
        <strain evidence="2">AG1-1C</strain>
    </source>
</reference>
<comment type="caution">
    <text evidence="2">The sequence shown here is derived from an EMBL/GenBank/DDBJ whole genome shotgun (WGS) entry which is preliminary data.</text>
</comment>
<feature type="region of interest" description="Disordered" evidence="1">
    <location>
        <begin position="61"/>
        <end position="98"/>
    </location>
</feature>
<name>A0A8H3A1M7_9AGAM</name>
<dbReference type="AlphaFoldDB" id="A0A8H3A1M7"/>
<evidence type="ECO:0000313" key="2">
    <source>
        <dbReference type="EMBL" id="CAE6378239.1"/>
    </source>
</evidence>
<sequence>MECSLFKSFTTGLQPVRQAVYAPSNFGVATHNSSAPDSTSVYGSSAETIGSYLQAHHTRVHHSAAPHNVHQESGTDLPAPNPISTIRKKLPSTSPENRGVSYLREVDEHSNLTTPPILGELDDWVMVDANLQKRD</sequence>
<evidence type="ECO:0000313" key="3">
    <source>
        <dbReference type="Proteomes" id="UP000663846"/>
    </source>
</evidence>
<gene>
    <name evidence="2" type="ORF">RDB_LOCUS31960</name>
</gene>
<dbReference type="EMBL" id="CAJMWS010000207">
    <property type="protein sequence ID" value="CAE6378239.1"/>
    <property type="molecule type" value="Genomic_DNA"/>
</dbReference>
<evidence type="ECO:0000256" key="1">
    <source>
        <dbReference type="SAM" id="MobiDB-lite"/>
    </source>
</evidence>
<dbReference type="Proteomes" id="UP000663846">
    <property type="component" value="Unassembled WGS sequence"/>
</dbReference>
<organism evidence="2 3">
    <name type="scientific">Rhizoctonia solani</name>
    <dbReference type="NCBI Taxonomy" id="456999"/>
    <lineage>
        <taxon>Eukaryota</taxon>
        <taxon>Fungi</taxon>
        <taxon>Dikarya</taxon>
        <taxon>Basidiomycota</taxon>
        <taxon>Agaricomycotina</taxon>
        <taxon>Agaricomycetes</taxon>
        <taxon>Cantharellales</taxon>
        <taxon>Ceratobasidiaceae</taxon>
        <taxon>Rhizoctonia</taxon>
    </lineage>
</organism>
<protein>
    <submittedName>
        <fullName evidence="2">Uncharacterized protein</fullName>
    </submittedName>
</protein>
<proteinExistence type="predicted"/>
<accession>A0A8H3A1M7</accession>